<accession>A0A3R6KJY9</accession>
<dbReference type="InterPro" id="IPR043502">
    <property type="entry name" value="DNA/RNA_pol_sf"/>
</dbReference>
<feature type="domain" description="Reverse transcriptase" evidence="1">
    <location>
        <begin position="64"/>
        <end position="305"/>
    </location>
</feature>
<dbReference type="RefSeq" id="WP_118771807.1">
    <property type="nucleotide sequence ID" value="NZ_QRID01000001.1"/>
</dbReference>
<keyword evidence="2" id="KW-0695">RNA-directed DNA polymerase</keyword>
<keyword evidence="2" id="KW-0548">Nucleotidyltransferase</keyword>
<proteinExistence type="predicted"/>
<dbReference type="NCBIfam" id="TIGR04416">
    <property type="entry name" value="group_II_RT_mat"/>
    <property type="match status" value="1"/>
</dbReference>
<dbReference type="PROSITE" id="PS50878">
    <property type="entry name" value="RT_POL"/>
    <property type="match status" value="1"/>
</dbReference>
<evidence type="ECO:0000313" key="2">
    <source>
        <dbReference type="EMBL" id="RHG30805.1"/>
    </source>
</evidence>
<dbReference type="SUPFAM" id="SSF56672">
    <property type="entry name" value="DNA/RNA polymerases"/>
    <property type="match status" value="1"/>
</dbReference>
<gene>
    <name evidence="2" type="primary">ltrA</name>
    <name evidence="2" type="ORF">DW264_00725</name>
</gene>
<dbReference type="Proteomes" id="UP000284051">
    <property type="component" value="Unassembled WGS sequence"/>
</dbReference>
<name>A0A3R6KJY9_9FIRM</name>
<evidence type="ECO:0000313" key="3">
    <source>
        <dbReference type="Proteomes" id="UP000284051"/>
    </source>
</evidence>
<dbReference type="PANTHER" id="PTHR34047:SF8">
    <property type="entry name" value="PROTEIN YKFC"/>
    <property type="match status" value="1"/>
</dbReference>
<dbReference type="GO" id="GO:0003964">
    <property type="term" value="F:RNA-directed DNA polymerase activity"/>
    <property type="evidence" value="ECO:0007669"/>
    <property type="project" value="UniProtKB-KW"/>
</dbReference>
<sequence>MEKEKAEIASLVERYGRVQSLMKYVNSDTLKESYNKQPKGKAVGVDGITKEQYGENLEENIESLLVRMKKFSYKPYPVRRAYIPKGNGKMRGLGIPSFEDKVVQGVFKEILEAIYEPKLKEFLFGFRPNRSCHDAIQRVNKHIMADKVNYILDADIKGFFDNLDHEWMIKFLEHDIADKNFIRYIKRFLIGGVMEDGKRLDTEAGTVQGGLISPVLANVYLHYTLDTWFDYVKKHEFKGEMYMVRYADDFVCLFQYENEAQRFYQLLIERLRKFGLEIAEDKSRILPFGRYKGTKESFDFLGFTHYNATSHWGKYCVLHRTSRKKLKMKREAVKKWIWEHMHESIADTIEALNVKLTGHYRYYGIYGNYIGLQKYYKYVRQELWKSKRRRDQTYWLTWKKYMNILKIHPLEYPRIYLKSAY</sequence>
<dbReference type="InterPro" id="IPR000477">
    <property type="entry name" value="RT_dom"/>
</dbReference>
<dbReference type="EC" id="2.7.7.49" evidence="2"/>
<dbReference type="CDD" id="cd01651">
    <property type="entry name" value="RT_G2_intron"/>
    <property type="match status" value="1"/>
</dbReference>
<reference evidence="2 3" key="1">
    <citation type="submission" date="2018-08" db="EMBL/GenBank/DDBJ databases">
        <title>A genome reference for cultivated species of the human gut microbiota.</title>
        <authorList>
            <person name="Zou Y."/>
            <person name="Xue W."/>
            <person name="Luo G."/>
        </authorList>
    </citation>
    <scope>NUCLEOTIDE SEQUENCE [LARGE SCALE GENOMIC DNA]</scope>
    <source>
        <strain evidence="2 3">AM22-21LB</strain>
    </source>
</reference>
<dbReference type="InterPro" id="IPR030931">
    <property type="entry name" value="Group_II_RT_mat"/>
</dbReference>
<dbReference type="PANTHER" id="PTHR34047">
    <property type="entry name" value="NUCLEAR INTRON MATURASE 1, MITOCHONDRIAL-RELATED"/>
    <property type="match status" value="1"/>
</dbReference>
<dbReference type="Pfam" id="PF00078">
    <property type="entry name" value="RVT_1"/>
    <property type="match status" value="1"/>
</dbReference>
<dbReference type="InterPro" id="IPR051083">
    <property type="entry name" value="GrpII_Intron_Splice-Mob/Def"/>
</dbReference>
<organism evidence="2 3">
    <name type="scientific">Roseburia intestinalis</name>
    <dbReference type="NCBI Taxonomy" id="166486"/>
    <lineage>
        <taxon>Bacteria</taxon>
        <taxon>Bacillati</taxon>
        <taxon>Bacillota</taxon>
        <taxon>Clostridia</taxon>
        <taxon>Lachnospirales</taxon>
        <taxon>Lachnospiraceae</taxon>
        <taxon>Roseburia</taxon>
    </lineage>
</organism>
<dbReference type="AlphaFoldDB" id="A0A3R6KJY9"/>
<comment type="caution">
    <text evidence="2">The sequence shown here is derived from an EMBL/GenBank/DDBJ whole genome shotgun (WGS) entry which is preliminary data.</text>
</comment>
<evidence type="ECO:0000259" key="1">
    <source>
        <dbReference type="PROSITE" id="PS50878"/>
    </source>
</evidence>
<protein>
    <submittedName>
        <fullName evidence="2">Group II intron reverse transcriptase/maturase</fullName>
        <ecNumber evidence="2">2.7.7.49</ecNumber>
    </submittedName>
</protein>
<dbReference type="EMBL" id="QRID01000001">
    <property type="protein sequence ID" value="RHG30805.1"/>
    <property type="molecule type" value="Genomic_DNA"/>
</dbReference>
<keyword evidence="2" id="KW-0808">Transferase</keyword>